<proteinExistence type="predicted"/>
<gene>
    <name evidence="2" type="ORF">DMA12_14775</name>
</gene>
<keyword evidence="1" id="KW-0812">Transmembrane</keyword>
<keyword evidence="1" id="KW-1133">Transmembrane helix</keyword>
<evidence type="ECO:0000256" key="1">
    <source>
        <dbReference type="SAM" id="Phobius"/>
    </source>
</evidence>
<organism evidence="2 3">
    <name type="scientific">Amycolatopsis balhimycina DSM 5908</name>
    <dbReference type="NCBI Taxonomy" id="1081091"/>
    <lineage>
        <taxon>Bacteria</taxon>
        <taxon>Bacillati</taxon>
        <taxon>Actinomycetota</taxon>
        <taxon>Actinomycetes</taxon>
        <taxon>Pseudonocardiales</taxon>
        <taxon>Pseudonocardiaceae</taxon>
        <taxon>Amycolatopsis</taxon>
    </lineage>
</organism>
<evidence type="ECO:0000313" key="3">
    <source>
        <dbReference type="Proteomes" id="UP000286716"/>
    </source>
</evidence>
<keyword evidence="1" id="KW-0472">Membrane</keyword>
<feature type="non-terminal residue" evidence="2">
    <location>
        <position position="84"/>
    </location>
</feature>
<feature type="transmembrane region" description="Helical" evidence="1">
    <location>
        <begin position="38"/>
        <end position="69"/>
    </location>
</feature>
<dbReference type="Proteomes" id="UP000286716">
    <property type="component" value="Unassembled WGS sequence"/>
</dbReference>
<dbReference type="AlphaFoldDB" id="A0A428WQH0"/>
<protein>
    <submittedName>
        <fullName evidence="2">Uncharacterized protein</fullName>
    </submittedName>
</protein>
<accession>A0A428WQH0</accession>
<keyword evidence="3" id="KW-1185">Reference proteome</keyword>
<dbReference type="EMBL" id="QHHU01000017">
    <property type="protein sequence ID" value="RSM45299.1"/>
    <property type="molecule type" value="Genomic_DNA"/>
</dbReference>
<comment type="caution">
    <text evidence="2">The sequence shown here is derived from an EMBL/GenBank/DDBJ whole genome shotgun (WGS) entry which is preliminary data.</text>
</comment>
<name>A0A428WQH0_AMYBA</name>
<evidence type="ECO:0000313" key="2">
    <source>
        <dbReference type="EMBL" id="RSM45299.1"/>
    </source>
</evidence>
<sequence length="84" mass="8031">MLGAPTVVVVGVVDVLTEVTVAPHGGFGGVVSDDVGEVVVAGVVVVVGVVIGVVIVVTLVTVVVVTVVVGGAHGREVLVVGVPG</sequence>
<reference evidence="2 3" key="1">
    <citation type="submission" date="2018-05" db="EMBL/GenBank/DDBJ databases">
        <title>Evolution of GPA BGCs.</title>
        <authorList>
            <person name="Waglechner N."/>
            <person name="Wright G.D."/>
        </authorList>
    </citation>
    <scope>NUCLEOTIDE SEQUENCE [LARGE SCALE GENOMIC DNA]</scope>
    <source>
        <strain evidence="2 3">DSM 5908</strain>
    </source>
</reference>